<dbReference type="SUPFAM" id="SSF52833">
    <property type="entry name" value="Thioredoxin-like"/>
    <property type="match status" value="1"/>
</dbReference>
<evidence type="ECO:0000313" key="4">
    <source>
        <dbReference type="Proteomes" id="UP000289946"/>
    </source>
</evidence>
<accession>A0ABY0DGC1</accession>
<name>A0ABY0DGC1_9BRAD</name>
<dbReference type="Pfam" id="PF00578">
    <property type="entry name" value="AhpC-TSA"/>
    <property type="match status" value="1"/>
</dbReference>
<evidence type="ECO:0000313" key="3">
    <source>
        <dbReference type="EMBL" id="RXG90391.1"/>
    </source>
</evidence>
<dbReference type="RefSeq" id="WP_128941552.1">
    <property type="nucleotide sequence ID" value="NZ_RDRA01000017.1"/>
</dbReference>
<dbReference type="PANTHER" id="PTHR42852:SF13">
    <property type="entry name" value="PROTEIN DIPZ"/>
    <property type="match status" value="1"/>
</dbReference>
<feature type="domain" description="Thioredoxin" evidence="2">
    <location>
        <begin position="51"/>
        <end position="202"/>
    </location>
</feature>
<dbReference type="InterPro" id="IPR013766">
    <property type="entry name" value="Thioredoxin_domain"/>
</dbReference>
<gene>
    <name evidence="3" type="ORF">EAS62_28155</name>
</gene>
<dbReference type="InterPro" id="IPR017937">
    <property type="entry name" value="Thioredoxin_CS"/>
</dbReference>
<keyword evidence="4" id="KW-1185">Reference proteome</keyword>
<proteinExistence type="predicted"/>
<organism evidence="3 4">
    <name type="scientific">Bradyrhizobium zhanjiangense</name>
    <dbReference type="NCBI Taxonomy" id="1325107"/>
    <lineage>
        <taxon>Bacteria</taxon>
        <taxon>Pseudomonadati</taxon>
        <taxon>Pseudomonadota</taxon>
        <taxon>Alphaproteobacteria</taxon>
        <taxon>Hyphomicrobiales</taxon>
        <taxon>Nitrobacteraceae</taxon>
        <taxon>Bradyrhizobium</taxon>
    </lineage>
</organism>
<sequence>MRTGVNVPSRRDIVVSGLIGAVTSLAAPAIAAPQARNIPTFESGTYQFTIVRPQRALPSIRLFRLEGGTIDLSSLRGKPILLNFWASWCAACRTELPLLERQYRNAWRGDLHVAAVSEDRSSRATVERFITTRGLRTLPIYLDPNGYVASSDSSNERKAPFVLYGMPITYLIAGSGLIVGYMPGAADWSSAAANDLIEYLRNA</sequence>
<comment type="caution">
    <text evidence="3">The sequence shown here is derived from an EMBL/GenBank/DDBJ whole genome shotgun (WGS) entry which is preliminary data.</text>
</comment>
<keyword evidence="1" id="KW-0676">Redox-active center</keyword>
<dbReference type="Proteomes" id="UP000289946">
    <property type="component" value="Unassembled WGS sequence"/>
</dbReference>
<dbReference type="PROSITE" id="PS51352">
    <property type="entry name" value="THIOREDOXIN_2"/>
    <property type="match status" value="1"/>
</dbReference>
<dbReference type="InterPro" id="IPR050553">
    <property type="entry name" value="Thioredoxin_ResA/DsbE_sf"/>
</dbReference>
<dbReference type="PROSITE" id="PS00194">
    <property type="entry name" value="THIOREDOXIN_1"/>
    <property type="match status" value="1"/>
</dbReference>
<reference evidence="3 4" key="1">
    <citation type="submission" date="2018-10" db="EMBL/GenBank/DDBJ databases">
        <title>Bradyrhizobium sp. nov., isolated from effective nodules of peanut in China.</title>
        <authorList>
            <person name="Li Y."/>
        </authorList>
    </citation>
    <scope>NUCLEOTIDE SEQUENCE [LARGE SCALE GENOMIC DNA]</scope>
    <source>
        <strain evidence="3 4">CCBAU 51781</strain>
    </source>
</reference>
<evidence type="ECO:0000256" key="1">
    <source>
        <dbReference type="ARBA" id="ARBA00023284"/>
    </source>
</evidence>
<dbReference type="EMBL" id="RDRA01000017">
    <property type="protein sequence ID" value="RXG90391.1"/>
    <property type="molecule type" value="Genomic_DNA"/>
</dbReference>
<dbReference type="InterPro" id="IPR000866">
    <property type="entry name" value="AhpC/TSA"/>
</dbReference>
<dbReference type="Gene3D" id="3.40.30.10">
    <property type="entry name" value="Glutaredoxin"/>
    <property type="match status" value="1"/>
</dbReference>
<evidence type="ECO:0000259" key="2">
    <source>
        <dbReference type="PROSITE" id="PS51352"/>
    </source>
</evidence>
<protein>
    <submittedName>
        <fullName evidence="3">TlpA family protein disulfide reductase</fullName>
    </submittedName>
</protein>
<dbReference type="CDD" id="cd02966">
    <property type="entry name" value="TlpA_like_family"/>
    <property type="match status" value="1"/>
</dbReference>
<dbReference type="PANTHER" id="PTHR42852">
    <property type="entry name" value="THIOL:DISULFIDE INTERCHANGE PROTEIN DSBE"/>
    <property type="match status" value="1"/>
</dbReference>
<dbReference type="InterPro" id="IPR036249">
    <property type="entry name" value="Thioredoxin-like_sf"/>
</dbReference>